<evidence type="ECO:0000313" key="2">
    <source>
        <dbReference type="EMBL" id="KAF8480293.1"/>
    </source>
</evidence>
<accession>A0A9P5MWF6</accession>
<dbReference type="InterPro" id="IPR001810">
    <property type="entry name" value="F-box_dom"/>
</dbReference>
<reference evidence="2" key="1">
    <citation type="submission" date="2019-10" db="EMBL/GenBank/DDBJ databases">
        <authorList>
            <consortium name="DOE Joint Genome Institute"/>
            <person name="Kuo A."/>
            <person name="Miyauchi S."/>
            <person name="Kiss E."/>
            <person name="Drula E."/>
            <person name="Kohler A."/>
            <person name="Sanchez-Garcia M."/>
            <person name="Andreopoulos B."/>
            <person name="Barry K.W."/>
            <person name="Bonito G."/>
            <person name="Buee M."/>
            <person name="Carver A."/>
            <person name="Chen C."/>
            <person name="Cichocki N."/>
            <person name="Clum A."/>
            <person name="Culley D."/>
            <person name="Crous P.W."/>
            <person name="Fauchery L."/>
            <person name="Girlanda M."/>
            <person name="Hayes R."/>
            <person name="Keri Z."/>
            <person name="LaButti K."/>
            <person name="Lipzen A."/>
            <person name="Lombard V."/>
            <person name="Magnuson J."/>
            <person name="Maillard F."/>
            <person name="Morin E."/>
            <person name="Murat C."/>
            <person name="Nolan M."/>
            <person name="Ohm R."/>
            <person name="Pangilinan J."/>
            <person name="Pereira M."/>
            <person name="Perotto S."/>
            <person name="Peter M."/>
            <person name="Riley R."/>
            <person name="Sitrit Y."/>
            <person name="Stielow B."/>
            <person name="Szollosi G."/>
            <person name="Zifcakova L."/>
            <person name="Stursova M."/>
            <person name="Spatafora J.W."/>
            <person name="Tedersoo L."/>
            <person name="Vaario L.-M."/>
            <person name="Yamada A."/>
            <person name="Yan M."/>
            <person name="Wang P."/>
            <person name="Xu J."/>
            <person name="Bruns T."/>
            <person name="Baldrian P."/>
            <person name="Vilgalys R."/>
            <person name="Henrissat B."/>
            <person name="Grigoriev I.V."/>
            <person name="Hibbett D."/>
            <person name="Nagy L.G."/>
            <person name="Martin F.M."/>
        </authorList>
    </citation>
    <scope>NUCLEOTIDE SEQUENCE</scope>
    <source>
        <strain evidence="2">Prilba</strain>
    </source>
</reference>
<reference evidence="2" key="2">
    <citation type="journal article" date="2020" name="Nat. Commun.">
        <title>Large-scale genome sequencing of mycorrhizal fungi provides insights into the early evolution of symbiotic traits.</title>
        <authorList>
            <person name="Miyauchi S."/>
            <person name="Kiss E."/>
            <person name="Kuo A."/>
            <person name="Drula E."/>
            <person name="Kohler A."/>
            <person name="Sanchez-Garcia M."/>
            <person name="Morin E."/>
            <person name="Andreopoulos B."/>
            <person name="Barry K.W."/>
            <person name="Bonito G."/>
            <person name="Buee M."/>
            <person name="Carver A."/>
            <person name="Chen C."/>
            <person name="Cichocki N."/>
            <person name="Clum A."/>
            <person name="Culley D."/>
            <person name="Crous P.W."/>
            <person name="Fauchery L."/>
            <person name="Girlanda M."/>
            <person name="Hayes R.D."/>
            <person name="Keri Z."/>
            <person name="LaButti K."/>
            <person name="Lipzen A."/>
            <person name="Lombard V."/>
            <person name="Magnuson J."/>
            <person name="Maillard F."/>
            <person name="Murat C."/>
            <person name="Nolan M."/>
            <person name="Ohm R.A."/>
            <person name="Pangilinan J."/>
            <person name="Pereira M.F."/>
            <person name="Perotto S."/>
            <person name="Peter M."/>
            <person name="Pfister S."/>
            <person name="Riley R."/>
            <person name="Sitrit Y."/>
            <person name="Stielow J.B."/>
            <person name="Szollosi G."/>
            <person name="Zifcakova L."/>
            <person name="Stursova M."/>
            <person name="Spatafora J.W."/>
            <person name="Tedersoo L."/>
            <person name="Vaario L.M."/>
            <person name="Yamada A."/>
            <person name="Yan M."/>
            <person name="Wang P."/>
            <person name="Xu J."/>
            <person name="Bruns T."/>
            <person name="Baldrian P."/>
            <person name="Vilgalys R."/>
            <person name="Dunand C."/>
            <person name="Henrissat B."/>
            <person name="Grigoriev I.V."/>
            <person name="Hibbett D."/>
            <person name="Nagy L.G."/>
            <person name="Martin F.M."/>
        </authorList>
    </citation>
    <scope>NUCLEOTIDE SEQUENCE</scope>
    <source>
        <strain evidence="2">Prilba</strain>
    </source>
</reference>
<organism evidence="2 3">
    <name type="scientific">Russula ochroleuca</name>
    <dbReference type="NCBI Taxonomy" id="152965"/>
    <lineage>
        <taxon>Eukaryota</taxon>
        <taxon>Fungi</taxon>
        <taxon>Dikarya</taxon>
        <taxon>Basidiomycota</taxon>
        <taxon>Agaricomycotina</taxon>
        <taxon>Agaricomycetes</taxon>
        <taxon>Russulales</taxon>
        <taxon>Russulaceae</taxon>
        <taxon>Russula</taxon>
    </lineage>
</organism>
<proteinExistence type="predicted"/>
<dbReference type="Proteomes" id="UP000759537">
    <property type="component" value="Unassembled WGS sequence"/>
</dbReference>
<dbReference type="AlphaFoldDB" id="A0A9P5MWF6"/>
<evidence type="ECO:0000313" key="3">
    <source>
        <dbReference type="Proteomes" id="UP000759537"/>
    </source>
</evidence>
<gene>
    <name evidence="2" type="ORF">DFH94DRAFT_469447</name>
</gene>
<sequence>MLHVLPVEISLAVLSYLPLPTLCRLSSLSRKWFDFFSENQSAIFHNAAIFHGHTHPETLLLEDALSVHKGSPWKGATDWKDFCRRSLQLHKNWEGNGRVVARLLKPPGCDVHRLKVDEKAEILITTHVFGGLSVTHLFSGVLLWSLPRYYVRSYAHCGYENGYLVFDRFDGEKEVWRLASDFAVGEPGPEPEPEVAPYAPPDEKQRRAYAFFATAIHQRYGHRGHFRPWAKLSFPSFTRAYRFVYPTLLCAGTDRAFLHDVRTGALVQSIDIGLEDVCYVDVDERYVFVCEPDVLHVFSRGEGGAEVLRIPRGVLFSKVVGPSTPIDRLGDPFVSVLTLYPGIDEYPPVFIAAHVSRDGHDLVILTTRNHVFLIRDFERISRGETSLETAGPVLHLSRQAKCFYLAFEHGRVCVATSLGLFIFPADMCQDDSTDLTRVVFVQPFAGPAPRHSPDISCMQLTDRRVYFTWDDERRRDVPLYKDEENELGLSSPTTPSMSRVDPEFEGVSVGCIDFSLLPES</sequence>
<dbReference type="Gene3D" id="1.20.1280.50">
    <property type="match status" value="1"/>
</dbReference>
<feature type="domain" description="F-box" evidence="1">
    <location>
        <begin position="1"/>
        <end position="47"/>
    </location>
</feature>
<dbReference type="InterPro" id="IPR036047">
    <property type="entry name" value="F-box-like_dom_sf"/>
</dbReference>
<dbReference type="SMART" id="SM00256">
    <property type="entry name" value="FBOX"/>
    <property type="match status" value="1"/>
</dbReference>
<dbReference type="Pfam" id="PF12937">
    <property type="entry name" value="F-box-like"/>
    <property type="match status" value="1"/>
</dbReference>
<comment type="caution">
    <text evidence="2">The sequence shown here is derived from an EMBL/GenBank/DDBJ whole genome shotgun (WGS) entry which is preliminary data.</text>
</comment>
<protein>
    <recommendedName>
        <fullName evidence="1">F-box domain-containing protein</fullName>
    </recommendedName>
</protein>
<evidence type="ECO:0000259" key="1">
    <source>
        <dbReference type="PROSITE" id="PS50181"/>
    </source>
</evidence>
<keyword evidence="3" id="KW-1185">Reference proteome</keyword>
<name>A0A9P5MWF6_9AGAM</name>
<dbReference type="SUPFAM" id="SSF81383">
    <property type="entry name" value="F-box domain"/>
    <property type="match status" value="1"/>
</dbReference>
<dbReference type="EMBL" id="WHVB01000008">
    <property type="protein sequence ID" value="KAF8480293.1"/>
    <property type="molecule type" value="Genomic_DNA"/>
</dbReference>
<dbReference type="OrthoDB" id="550575at2759"/>
<dbReference type="PROSITE" id="PS50181">
    <property type="entry name" value="FBOX"/>
    <property type="match status" value="1"/>
</dbReference>